<dbReference type="EMBL" id="CP037920">
    <property type="protein sequence ID" value="QDT96260.1"/>
    <property type="molecule type" value="Genomic_DNA"/>
</dbReference>
<accession>A0A517X195</accession>
<sequence>MITELRQRLKTLALLDAIIEPEWQYRYFSYNSKWSDSEEMGSLRDGSGGEWFLWISGQLAGYKCLSPEDGLMSNIESVNNKIPSSYDSFVSEPAFSMDKATCVWYLEKSEWVKFGLPIKWLIDLETVLKWYAIDYHVWATGYYEREINISVLEKIFEGSFSSDLAIKLNPDIEMDGLQIELEEIGIYL</sequence>
<evidence type="ECO:0000313" key="4">
    <source>
        <dbReference type="Proteomes" id="UP000318704"/>
    </source>
</evidence>
<evidence type="ECO:0000313" key="1">
    <source>
        <dbReference type="EMBL" id="QDT96260.1"/>
    </source>
</evidence>
<organism evidence="1 4">
    <name type="scientific">Gimesia aquarii</name>
    <dbReference type="NCBI Taxonomy" id="2527964"/>
    <lineage>
        <taxon>Bacteria</taxon>
        <taxon>Pseudomonadati</taxon>
        <taxon>Planctomycetota</taxon>
        <taxon>Planctomycetia</taxon>
        <taxon>Planctomycetales</taxon>
        <taxon>Planctomycetaceae</taxon>
        <taxon>Gimesia</taxon>
    </lineage>
</organism>
<protein>
    <submittedName>
        <fullName evidence="1">Uncharacterized protein</fullName>
    </submittedName>
</protein>
<dbReference type="EMBL" id="CP037422">
    <property type="protein sequence ID" value="QDU11269.1"/>
    <property type="molecule type" value="Genomic_DNA"/>
</dbReference>
<evidence type="ECO:0000313" key="2">
    <source>
        <dbReference type="EMBL" id="QDU11269.1"/>
    </source>
</evidence>
<reference evidence="3 4" key="1">
    <citation type="submission" date="2019-03" db="EMBL/GenBank/DDBJ databases">
        <title>Deep-cultivation of Planctomycetes and their phenomic and genomic characterization uncovers novel biology.</title>
        <authorList>
            <person name="Wiegand S."/>
            <person name="Jogler M."/>
            <person name="Boedeker C."/>
            <person name="Pinto D."/>
            <person name="Vollmers J."/>
            <person name="Rivas-Marin E."/>
            <person name="Kohn T."/>
            <person name="Peeters S.H."/>
            <person name="Heuer A."/>
            <person name="Rast P."/>
            <person name="Oberbeckmann S."/>
            <person name="Bunk B."/>
            <person name="Jeske O."/>
            <person name="Meyerdierks A."/>
            <person name="Storesund J.E."/>
            <person name="Kallscheuer N."/>
            <person name="Luecker S."/>
            <person name="Lage O.M."/>
            <person name="Pohl T."/>
            <person name="Merkel B.J."/>
            <person name="Hornburger P."/>
            <person name="Mueller R.-W."/>
            <person name="Bruemmer F."/>
            <person name="Labrenz M."/>
            <person name="Spormann A.M."/>
            <person name="Op den Camp H."/>
            <person name="Overmann J."/>
            <person name="Amann R."/>
            <person name="Jetten M.S.M."/>
            <person name="Mascher T."/>
            <person name="Medema M.H."/>
            <person name="Devos D.P."/>
            <person name="Kaster A.-K."/>
            <person name="Ovreas L."/>
            <person name="Rohde M."/>
            <person name="Galperin M.Y."/>
            <person name="Jogler C."/>
        </authorList>
    </citation>
    <scope>NUCLEOTIDE SEQUENCE [LARGE SCALE GENOMIC DNA]</scope>
    <source>
        <strain evidence="1 4">V144</strain>
        <strain evidence="2 3">V202</strain>
    </source>
</reference>
<dbReference type="KEGG" id="gaw:V144x_17140"/>
<dbReference type="RefSeq" id="WP_144984076.1">
    <property type="nucleotide sequence ID" value="NZ_CP037422.1"/>
</dbReference>
<dbReference type="AlphaFoldDB" id="A0A517VTF9"/>
<dbReference type="OrthoDB" id="286382at2"/>
<name>A0A517VTF9_9PLAN</name>
<dbReference type="Proteomes" id="UP000318704">
    <property type="component" value="Chromosome"/>
</dbReference>
<evidence type="ECO:0000313" key="3">
    <source>
        <dbReference type="Proteomes" id="UP000318384"/>
    </source>
</evidence>
<dbReference type="Proteomes" id="UP000318384">
    <property type="component" value="Chromosome"/>
</dbReference>
<proteinExistence type="predicted"/>
<keyword evidence="3" id="KW-1185">Reference proteome</keyword>
<gene>
    <name evidence="1" type="ORF">V144x_17140</name>
    <name evidence="2" type="ORF">V202x_46880</name>
</gene>
<accession>A0A517VTF9</accession>